<organism evidence="2 3">
    <name type="scientific">Shewanella youngdeokensis</name>
    <dbReference type="NCBI Taxonomy" id="2999068"/>
    <lineage>
        <taxon>Bacteria</taxon>
        <taxon>Pseudomonadati</taxon>
        <taxon>Pseudomonadota</taxon>
        <taxon>Gammaproteobacteria</taxon>
        <taxon>Alteromonadales</taxon>
        <taxon>Shewanellaceae</taxon>
        <taxon>Shewanella</taxon>
    </lineage>
</organism>
<dbReference type="RefSeq" id="WP_310469837.1">
    <property type="nucleotide sequence ID" value="NZ_CP136522.1"/>
</dbReference>
<proteinExistence type="predicted"/>
<evidence type="ECO:0008006" key="4">
    <source>
        <dbReference type="Google" id="ProtNLM"/>
    </source>
</evidence>
<evidence type="ECO:0000313" key="2">
    <source>
        <dbReference type="EMBL" id="WOT05574.1"/>
    </source>
</evidence>
<evidence type="ECO:0000313" key="3">
    <source>
        <dbReference type="Proteomes" id="UP001529491"/>
    </source>
</evidence>
<reference evidence="2 3" key="1">
    <citation type="submission" date="2023-10" db="EMBL/GenBank/DDBJ databases">
        <title>Complete genome sequence of Shewanella sp. DAU334.</title>
        <authorList>
            <person name="Lee Y.-S."/>
            <person name="Jeong H.-R."/>
            <person name="Hwang E.-J."/>
            <person name="Choi Y.-L."/>
            <person name="Kim G.-D."/>
        </authorList>
    </citation>
    <scope>NUCLEOTIDE SEQUENCE [LARGE SCALE GENOMIC DNA]</scope>
    <source>
        <strain evidence="2 3">DAU334</strain>
    </source>
</reference>
<evidence type="ECO:0000256" key="1">
    <source>
        <dbReference type="SAM" id="MobiDB-lite"/>
    </source>
</evidence>
<dbReference type="EMBL" id="CP136522">
    <property type="protein sequence ID" value="WOT05574.1"/>
    <property type="molecule type" value="Genomic_DNA"/>
</dbReference>
<dbReference type="Proteomes" id="UP001529491">
    <property type="component" value="Chromosome"/>
</dbReference>
<feature type="region of interest" description="Disordered" evidence="1">
    <location>
        <begin position="95"/>
        <end position="141"/>
    </location>
</feature>
<name>A0ABZ0K0P2_9GAMM</name>
<protein>
    <recommendedName>
        <fullName evidence="4">DUF4376 domain-containing protein</fullName>
    </recommendedName>
</protein>
<feature type="compositionally biased region" description="Acidic residues" evidence="1">
    <location>
        <begin position="112"/>
        <end position="129"/>
    </location>
</feature>
<gene>
    <name evidence="2" type="ORF">RGE70_01725</name>
</gene>
<accession>A0ABZ0K0P2</accession>
<keyword evidence="3" id="KW-1185">Reference proteome</keyword>
<sequence>MYNSSTKPVWYGELRTSRGNTVVIHDKQFPEASAGRVYLYNTTRDNIIEYAEEIVQVNLHELSGEALAAAKATYSAAWNVAREAFMAQHSGWVEAHNPTSCVPKKPKPEPAFEAEPEAEAEVESAESSDYESSWPNEDFED</sequence>